<dbReference type="AlphaFoldDB" id="A0A426TX88"/>
<dbReference type="EMBL" id="RSAS01000532">
    <property type="protein sequence ID" value="RRR70334.1"/>
    <property type="molecule type" value="Genomic_DNA"/>
</dbReference>
<dbReference type="GO" id="GO:0003700">
    <property type="term" value="F:DNA-binding transcription factor activity"/>
    <property type="evidence" value="ECO:0007669"/>
    <property type="project" value="InterPro"/>
</dbReference>
<evidence type="ECO:0000313" key="2">
    <source>
        <dbReference type="Proteomes" id="UP000280307"/>
    </source>
</evidence>
<dbReference type="InterPro" id="IPR013325">
    <property type="entry name" value="RNA_pol_sigma_r2"/>
</dbReference>
<dbReference type="GO" id="GO:0006352">
    <property type="term" value="P:DNA-templated transcription initiation"/>
    <property type="evidence" value="ECO:0007669"/>
    <property type="project" value="InterPro"/>
</dbReference>
<proteinExistence type="predicted"/>
<comment type="caution">
    <text evidence="1">The sequence shown here is derived from an EMBL/GenBank/DDBJ whole genome shotgun (WGS) entry which is preliminary data.</text>
</comment>
<gene>
    <name evidence="1" type="ORF">EI684_13505</name>
</gene>
<sequence length="230" mass="26215">MPPQKPTWSPEEWRQRLRNNDEEAWAIVYPACKRVCLSLLHGWPNAELDPEDMTHHVLAEVLERLDEWDHVQSIQAFVQQRARWRCISQIRAALSEREQRVREYPQAFDQDERPPLIERIAAPAAPTQSDEASSAVVEAAKAAIQAALQHCVAQLSPLDQRILALRMEGVTSAAIGAQLMPPRRKNTVEVRYLRLKKHKLFDCLLSKGITKAAIVRLWGWRGGHDGDEAL</sequence>
<dbReference type="Proteomes" id="UP000280307">
    <property type="component" value="Unassembled WGS sequence"/>
</dbReference>
<name>A0A426TX88_9CHLR</name>
<organism evidence="1 2">
    <name type="scientific">Candidatus Viridilinea halotolerans</name>
    <dbReference type="NCBI Taxonomy" id="2491704"/>
    <lineage>
        <taxon>Bacteria</taxon>
        <taxon>Bacillati</taxon>
        <taxon>Chloroflexota</taxon>
        <taxon>Chloroflexia</taxon>
        <taxon>Chloroflexales</taxon>
        <taxon>Chloroflexineae</taxon>
        <taxon>Oscillochloridaceae</taxon>
        <taxon>Candidatus Viridilinea</taxon>
    </lineage>
</organism>
<evidence type="ECO:0000313" key="1">
    <source>
        <dbReference type="EMBL" id="RRR70334.1"/>
    </source>
</evidence>
<reference evidence="1 2" key="1">
    <citation type="submission" date="2018-12" db="EMBL/GenBank/DDBJ databases">
        <title>Genome Sequence of Candidatus Viridilinea halotolerans isolated from saline sulfide-rich spring.</title>
        <authorList>
            <person name="Grouzdev D.S."/>
            <person name="Burganskaya E.I."/>
            <person name="Krutkina M.S."/>
            <person name="Sukhacheva M.V."/>
            <person name="Gorlenko V.M."/>
        </authorList>
    </citation>
    <scope>NUCLEOTIDE SEQUENCE [LARGE SCALE GENOMIC DNA]</scope>
    <source>
        <strain evidence="1">Chok-6</strain>
    </source>
</reference>
<dbReference type="NCBIfam" id="TIGR02937">
    <property type="entry name" value="sigma70-ECF"/>
    <property type="match status" value="1"/>
</dbReference>
<protein>
    <submittedName>
        <fullName evidence="1">Sigma-70 family RNA polymerase sigma factor</fullName>
    </submittedName>
</protein>
<dbReference type="Gene3D" id="1.10.1740.10">
    <property type="match status" value="1"/>
</dbReference>
<dbReference type="InterPro" id="IPR014284">
    <property type="entry name" value="RNA_pol_sigma-70_dom"/>
</dbReference>
<dbReference type="SUPFAM" id="SSF88946">
    <property type="entry name" value="Sigma2 domain of RNA polymerase sigma factors"/>
    <property type="match status" value="1"/>
</dbReference>
<accession>A0A426TX88</accession>